<dbReference type="GO" id="GO:0003824">
    <property type="term" value="F:catalytic activity"/>
    <property type="evidence" value="ECO:0007669"/>
    <property type="project" value="UniProtKB-KW"/>
</dbReference>
<dbReference type="InterPro" id="IPR010060">
    <property type="entry name" value="NRPS_synth"/>
</dbReference>
<dbReference type="InterPro" id="IPR045851">
    <property type="entry name" value="AMP-bd_C_sf"/>
</dbReference>
<dbReference type="InterPro" id="IPR009081">
    <property type="entry name" value="PP-bd_ACP"/>
</dbReference>
<dbReference type="InterPro" id="IPR000873">
    <property type="entry name" value="AMP-dep_synth/lig_dom"/>
</dbReference>
<sequence>MSHIDTRRIAERFTGLSVEQRRVVYDKIRTQGLGIGQFPILGRPESQQNICSASYAQLRQWFLWRLDPQSSAYHITGALTLNGSLDPEALRSSFAALISRHEVLRTVFRDDGEGGAMQVLQAEINFVLHEVDLVHMPKGERKAAIDNQIDRLCNDPFDLEQGPLLRVGLLRLAEEKHLLVVVMHHIVSDGWSMQLIINEFSADYASRVTGEAWQPPALPIQYADYALWQRQWMEAGEKERQLAYWQAELGDEHPVLQLPTDRPRRNDGHYHAARHQIVLPESLINGLRQLTQAQGATLFITLLTGFQALLYRYTGQEDIRVGVPIANRHRTETQGVVGFFVNTQVLRNQLNGRQSLAEALEQGKRTALGAQEYQDLPFEQLVEALQPERSLSHTPLFQVMFNHQRQDHGALQTLPGLELGSWPLEKKEAQFELTLDVVERKNGCLEASFVYAEELFEPATIERLAQHYAAILKALAEMPESALSDIELLDKDEHLQLQKWGESSQQYPDASPIHHLIERQAAAAPEKTALVFEDQSLSYSELNARANCLAHYLIDLGVKPETRVGIAMERSIEMVVGLLATLKAGGAYVPLDPDYPTERLAYMIEDSGIELLLTQSGLTTKLPQREELTAIALDSLDVTERPAHNPRLVLSGDNLAYVIYTSGSTGQPKGVQLCHANVTRLLDATARWFDFSGQDTWTLFHSYAFDFSVWEIFGALCTGGKLVVVPFWVSRSPEEFLELLCREQVTVLNQTPSAFRQLINVPGIQTRKDLALRFVIFGGEALEPAMLRPWIECFGDKHPRLINMYGITETTVHVTYRPITAADLQGQRSPVGVAIPDLGIEVLDHDLNRVPIGVVGELYVSGAGLARGYLKRAGLSAERFVANPFDSEGGRLYRTGDLGRCRDDGQLEYLGRGDQQVKIRGFRIELGEIEACLLAQPEIRDAVVVACSGPGGDRLVGYMVAAVTEFDTQVLRKRLSHHLPAHMIPSALVAMDALPLTANGKLDRAALPDPDIGTGNGEFEAPCGEWEVSLAALWCEVLEIERVGRHDNFFELGGHSLLALRLIARLRERGRDIAIRELFEHPRLSDFAQVLEEANNLRKVEVPPNLIPEHCDTIEPWMLPLVSLDRESIARIESTVPGGGANIQDIYPLAPLQEGILFHHLLHAGRDAYITSYTMRFDDRARMASFINGFNQVMARHDILRTAFFWEGLDERVQVVLRQAPLVVEWLEKSSDDTEDLMLSTLERLRHAADPGRCRIDVRQAPLMRAVAIEDTTDGGCLLQLLIHHLIDDNMTVKQAVKEIALIEQGRFAELPEPLPFRNFIAQARLGVSDSEHQAYFHRRFGDLDEGTLPFGLNDVMGNGDDIDEHRLVIDGELAAAIRHQARLHGVSAAAFFHLAWSLVIGKATGKDDVVFGTVLSGRMQGIEGAERALGVFINTLPLRITLGAQVVDECLRQTHDALSELLHHEHASLGLAQRCSGLPGGAPLFSSLLNYRQAAPQRGESVAPTWEGMETLGGQERTNYPITMAVDDLGDGFQLVGQVNRTIGGQRLCAYMRAAVDGIVDSLQNASKQAISEISLLGKNEQQLLREWGVNSYQHLNAQPIHQLIEQQAAATPETMALVFEEQSLSYAELNACANRWAHYLIGLGVKPETRVGIAMERSIEMAVGLLAILKAGGAYVPLDPDYPTERLAYMVEDSGLELLLTQQHLRKSLPVVDGLNVIELDRLDVTHHGSTNPAVALHGEYLAYVIYTSGSTGRPKGAANRHHALTNRLQWMQEAYGLTADDAVLQKTPFSFDVSVWEFFWPLMQGARLVMAPPGAHREPAQLVKLIRTHGITTLHFVPSMLQAFLAHGEVETCTSLTRLVCSGEALPAELQNQVFARLPHTALYNLYGPTEAAIDVTHWTCQNDGRNHVAIGQPIAGIRTYVLDGDLNLAPPGISGELYLGGVGLARGYFNRQGLTAERFVADPFAQGERLYRTGDLVRWREDGQLEYLGRLDHQVKIRGLRIELGEIEAELLTQPEVREAVVVAQEGPNGSRLVAYVVSQADSELDTSSLREALGQKLPDYMVPSVVVTLDELPLNANGKVERKALPAPDLVSGSEYEPPQGEVEEALAVIWSEVLGVERVGRHDNFFELGGDSILSLQIVSRLHRAGWMITPRQVFEYQSVTKLAMVADPVEATPPEHAEALLESLADYLDRAQLDNIDAPAPEEIEDVYPLSPTQEGMLFHSLEAEGEGLYINQLNVDVVGLNVDRLIEAWQQMVTRQPILRTGFLWQPGMERPLQIVFKQATPDVEVMDWRDAGDTVEEDLNHYARQELVREINWLKPPLSKIRLIHLEDNRYRLIWTQHHILSDGWSDSRLLGEWLTLYAGESLSPLGSVYGRFIRWMYDQDEEAARSFWAEELQSLSGPMLLADAQKTSSDRRGFAKIYTHFDRGTTRTLMDAARDQHVTLNTLVQAAWGLVLKLYGEREDIVFGATVSGRPPDLEGVEEMLGLFINTVPIILKIEAKDSVASLLQRVQRTNLRVREYEHVSLATIQRWGGQSGRALFDSIIVFENHPIDQALRNTQRYGLEFGNAQGEGITGYAMDLQVTVGESVEVEYCYSREKFADDVAENMRCSLEAVLQQMVADPMRRIGTLNWQADADRHRLVELGRGSTGSTSDDDARVHSWIARHAVKRPNALAVSMGEWRLDYAQLDARANRLAHCLLERGIRCGDIVGVAMRRSPDILVSFLAVLKAGAAYLPLDPAYPGERLAFMMRDSGMVLLISEGEVLAALPKPAVACLTWDSLHLTDYADSDPCLAVPEQALAYVIYTSGSTGTPKGVGVAHGPLAMHCQAIAERYALPSSACELHFMSFAFDGAHERWLTALCSGASLVLRDDELWAPELTCTALREHCVDSVALPPAYLNQLVDWVDSGAAAPMVELYVFGGEAMPKAAFDKARKVLSAKRFINGYGPTETVVTPLLWQSPAEASFDGDYAPIGRPVGERALYVLDTDLNLVPRGMAGELYIGGYGLARGYLGRSALTTERFVADPFAADGGRLYRTGDRVRWLADGNLEYLGRLDDQVKVRGFRIELGEIESAIRSIDGVADVAVALHDAQGAPRLVAYLVARMESAAGGLSERVKRHLLNTLPEYMVPAHLMTLGGLPRMVNGKLDRAALPAPQADTQREFVAPASPQAERLAAIWQELLGIECVGETDNFYELGGDSILSLQLISRIRQADLGIALRLRDLMRYQTIRALLEHCGEQTADSVSAGEAVVDNDRPFALTPIQQWFFQTINTSRDHFNQSIMLRPKAAINRKALAGMAHHIIAHHEALRMYFRTDNNGGWSQAYGDAQALELVNYHEVADVGEISAIADAAQRSLDIASGCVVRFVHIVIKGDEERLLIVAHHLVIDGVSWRVLLEDMARIYAALSRDEMVELPPRTSPLSQWSRHLHELAASPVLAAEADYWRAQLADVADLPVDGDTPPGIFGDVAHHERRLSAERTQRLLRDAPNAYSATIDDLLLAALARTLWRWTGERDFLVNMEGHGREAGEADIDLSRTVGWFTSIYPLRLTAADESPAETIARIRERRQAVPLKGLGYGVLRYLQRQDSVPELPDNRARINVNYLGQFGGEATENRLWEVYDDGNRKGRERSDEMPLANWLELVSHVHKGVFTSKWIYSTRVFDSETIARLQAIYHEELAWIVDHCAEVLRVVEPSS</sequence>
<dbReference type="SUPFAM" id="SSF47336">
    <property type="entry name" value="ACP-like"/>
    <property type="match status" value="3"/>
</dbReference>
<dbReference type="Gene3D" id="3.40.50.980">
    <property type="match status" value="4"/>
</dbReference>
<dbReference type="SUPFAM" id="SSF56801">
    <property type="entry name" value="Acetyl-CoA synthetase-like"/>
    <property type="match status" value="3"/>
</dbReference>
<dbReference type="FunFam" id="3.40.50.980:FF:000001">
    <property type="entry name" value="Non-ribosomal peptide synthetase"/>
    <property type="match status" value="3"/>
</dbReference>
<dbReference type="NCBIfam" id="TIGR01720">
    <property type="entry name" value="NRPS-para261"/>
    <property type="match status" value="1"/>
</dbReference>
<accession>A0A3D0KHU0</accession>
<dbReference type="Gene3D" id="3.30.300.30">
    <property type="match status" value="3"/>
</dbReference>
<evidence type="ECO:0000256" key="5">
    <source>
        <dbReference type="ARBA" id="ARBA00022737"/>
    </source>
</evidence>
<dbReference type="InterPro" id="IPR042099">
    <property type="entry name" value="ANL_N_sf"/>
</dbReference>
<dbReference type="FunFam" id="3.40.50.12780:FF:000012">
    <property type="entry name" value="Non-ribosomal peptide synthetase"/>
    <property type="match status" value="2"/>
</dbReference>
<dbReference type="InterPro" id="IPR020845">
    <property type="entry name" value="AMP-binding_CS"/>
</dbReference>
<dbReference type="GO" id="GO:0043041">
    <property type="term" value="P:amino acid activation for nonribosomal peptide biosynthetic process"/>
    <property type="evidence" value="ECO:0007669"/>
    <property type="project" value="TreeGrafter"/>
</dbReference>
<dbReference type="InterPro" id="IPR001242">
    <property type="entry name" value="Condensation_dom"/>
</dbReference>
<dbReference type="FunFam" id="3.40.50.980:FF:000002">
    <property type="entry name" value="Enterobactin synthetase component F"/>
    <property type="match status" value="2"/>
</dbReference>
<dbReference type="PANTHER" id="PTHR45527">
    <property type="entry name" value="NONRIBOSOMAL PEPTIDE SYNTHETASE"/>
    <property type="match status" value="1"/>
</dbReference>
<evidence type="ECO:0000256" key="3">
    <source>
        <dbReference type="ARBA" id="ARBA00022450"/>
    </source>
</evidence>
<dbReference type="NCBIfam" id="NF003417">
    <property type="entry name" value="PRK04813.1"/>
    <property type="match status" value="3"/>
</dbReference>
<dbReference type="FunFam" id="3.30.300.30:FF:000015">
    <property type="entry name" value="Nonribosomal peptide synthase SidD"/>
    <property type="match status" value="1"/>
</dbReference>
<reference evidence="7" key="1">
    <citation type="journal article" date="2018" name="Nat. Biotechnol.">
        <title>A standardized bacterial taxonomy based on genome phylogeny substantially revises the tree of life.</title>
        <authorList>
            <person name="Parks D.H."/>
            <person name="Chuvochina M."/>
            <person name="Waite D.W."/>
            <person name="Rinke C."/>
            <person name="Skarshewski A."/>
            <person name="Chaumeil P.A."/>
            <person name="Hugenholtz P."/>
        </authorList>
    </citation>
    <scope>NUCLEOTIDE SEQUENCE [LARGE SCALE GENOMIC DNA]</scope>
    <source>
        <strain evidence="7">UBA11284</strain>
    </source>
</reference>
<dbReference type="InterPro" id="IPR025110">
    <property type="entry name" value="AMP-bd_C"/>
</dbReference>
<dbReference type="CDD" id="cd19534">
    <property type="entry name" value="E_NRPS"/>
    <property type="match status" value="1"/>
</dbReference>
<dbReference type="PANTHER" id="PTHR45527:SF1">
    <property type="entry name" value="FATTY ACID SYNTHASE"/>
    <property type="match status" value="1"/>
</dbReference>
<evidence type="ECO:0000256" key="1">
    <source>
        <dbReference type="ARBA" id="ARBA00001957"/>
    </source>
</evidence>
<dbReference type="Pfam" id="PF00501">
    <property type="entry name" value="AMP-binding"/>
    <property type="match status" value="3"/>
</dbReference>
<dbReference type="FunFam" id="2.30.38.10:FF:000001">
    <property type="entry name" value="Non-ribosomal peptide synthetase PvdI"/>
    <property type="match status" value="3"/>
</dbReference>
<dbReference type="Gene3D" id="3.40.50.12780">
    <property type="entry name" value="N-terminal domain of ligase-like"/>
    <property type="match status" value="1"/>
</dbReference>
<feature type="domain" description="Carrier" evidence="6">
    <location>
        <begin position="1021"/>
        <end position="1095"/>
    </location>
</feature>
<dbReference type="CDD" id="cd19531">
    <property type="entry name" value="LCL_NRPS-like"/>
    <property type="match status" value="1"/>
</dbReference>
<evidence type="ECO:0000256" key="4">
    <source>
        <dbReference type="ARBA" id="ARBA00022553"/>
    </source>
</evidence>
<dbReference type="InterPro" id="IPR006162">
    <property type="entry name" value="Ppantetheine_attach_site"/>
</dbReference>
<dbReference type="PROSITE" id="PS00455">
    <property type="entry name" value="AMP_BINDING"/>
    <property type="match status" value="3"/>
</dbReference>
<dbReference type="NCBIfam" id="TIGR01733">
    <property type="entry name" value="AA-adenyl-dom"/>
    <property type="match status" value="3"/>
</dbReference>
<dbReference type="InterPro" id="IPR036736">
    <property type="entry name" value="ACP-like_sf"/>
</dbReference>
<protein>
    <submittedName>
        <fullName evidence="7">Non-ribosomal peptide synthetase</fullName>
    </submittedName>
</protein>
<organism evidence="7">
    <name type="scientific">Halomonas campaniensis</name>
    <dbReference type="NCBI Taxonomy" id="213554"/>
    <lineage>
        <taxon>Bacteria</taxon>
        <taxon>Pseudomonadati</taxon>
        <taxon>Pseudomonadota</taxon>
        <taxon>Gammaproteobacteria</taxon>
        <taxon>Oceanospirillales</taxon>
        <taxon>Halomonadaceae</taxon>
        <taxon>Halomonas</taxon>
    </lineage>
</organism>
<dbReference type="InterPro" id="IPR010071">
    <property type="entry name" value="AA_adenyl_dom"/>
</dbReference>
<dbReference type="Pfam" id="PF00550">
    <property type="entry name" value="PP-binding"/>
    <property type="match status" value="3"/>
</dbReference>
<dbReference type="InterPro" id="IPR023213">
    <property type="entry name" value="CAT-like_dom_sf"/>
</dbReference>
<keyword evidence="4" id="KW-0597">Phosphoprotein</keyword>
<dbReference type="CDD" id="cd17646">
    <property type="entry name" value="A_NRPS_AB3403-like"/>
    <property type="match status" value="1"/>
</dbReference>
<comment type="similarity">
    <text evidence="2">Belongs to the ATP-dependent AMP-binding enzyme family.</text>
</comment>
<evidence type="ECO:0000313" key="7">
    <source>
        <dbReference type="EMBL" id="HCA02771.1"/>
    </source>
</evidence>
<evidence type="ECO:0000259" key="6">
    <source>
        <dbReference type="PROSITE" id="PS50075"/>
    </source>
</evidence>
<dbReference type="FunFam" id="1.10.1200.10:FF:000005">
    <property type="entry name" value="Nonribosomal peptide synthetase 1"/>
    <property type="match status" value="2"/>
</dbReference>
<dbReference type="Gene3D" id="3.30.559.10">
    <property type="entry name" value="Chloramphenicol acetyltransferase-like domain"/>
    <property type="match status" value="4"/>
</dbReference>
<dbReference type="CDD" id="cd19544">
    <property type="entry name" value="E-C_NRPS"/>
    <property type="match status" value="1"/>
</dbReference>
<dbReference type="FunFam" id="3.30.300.30:FF:000010">
    <property type="entry name" value="Enterobactin synthetase component F"/>
    <property type="match status" value="2"/>
</dbReference>
<dbReference type="CDD" id="cd17643">
    <property type="entry name" value="A_NRPS_Cytc1-like"/>
    <property type="match status" value="1"/>
</dbReference>
<gene>
    <name evidence="7" type="ORF">DEO68_11450</name>
</gene>
<dbReference type="PROSITE" id="PS50075">
    <property type="entry name" value="CARRIER"/>
    <property type="match status" value="3"/>
</dbReference>
<comment type="caution">
    <text evidence="7">The sequence shown here is derived from an EMBL/GenBank/DDBJ whole genome shotgun (WGS) entry which is preliminary data.</text>
</comment>
<dbReference type="InterPro" id="IPR020806">
    <property type="entry name" value="PKS_PP-bd"/>
</dbReference>
<dbReference type="FunFam" id="3.30.559.10:FF:000012">
    <property type="entry name" value="Non-ribosomal peptide synthetase"/>
    <property type="match status" value="1"/>
</dbReference>
<dbReference type="Gene3D" id="1.10.1200.10">
    <property type="entry name" value="ACP-like"/>
    <property type="match status" value="3"/>
</dbReference>
<dbReference type="GO" id="GO:0044550">
    <property type="term" value="P:secondary metabolite biosynthetic process"/>
    <property type="evidence" value="ECO:0007669"/>
    <property type="project" value="UniProtKB-ARBA"/>
</dbReference>
<dbReference type="Gene3D" id="3.30.559.30">
    <property type="entry name" value="Nonribosomal peptide synthetase, condensation domain"/>
    <property type="match status" value="4"/>
</dbReference>
<dbReference type="GO" id="GO:0031177">
    <property type="term" value="F:phosphopantetheine binding"/>
    <property type="evidence" value="ECO:0007669"/>
    <property type="project" value="InterPro"/>
</dbReference>
<feature type="domain" description="Carrier" evidence="6">
    <location>
        <begin position="3171"/>
        <end position="3247"/>
    </location>
</feature>
<evidence type="ECO:0000256" key="2">
    <source>
        <dbReference type="ARBA" id="ARBA00006432"/>
    </source>
</evidence>
<feature type="domain" description="Carrier" evidence="6">
    <location>
        <begin position="2103"/>
        <end position="2177"/>
    </location>
</feature>
<keyword evidence="3" id="KW-0596">Phosphopantetheine</keyword>
<dbReference type="Pfam" id="PF00668">
    <property type="entry name" value="Condensation"/>
    <property type="match status" value="4"/>
</dbReference>
<dbReference type="PROSITE" id="PS00012">
    <property type="entry name" value="PHOSPHOPANTETHEINE"/>
    <property type="match status" value="3"/>
</dbReference>
<comment type="cofactor">
    <cofactor evidence="1">
        <name>pantetheine 4'-phosphate</name>
        <dbReference type="ChEBI" id="CHEBI:47942"/>
    </cofactor>
</comment>
<keyword evidence="5" id="KW-0677">Repeat</keyword>
<dbReference type="EMBL" id="DOTR01000059">
    <property type="protein sequence ID" value="HCA02771.1"/>
    <property type="molecule type" value="Genomic_DNA"/>
</dbReference>
<dbReference type="SUPFAM" id="SSF52777">
    <property type="entry name" value="CoA-dependent acyltransferases"/>
    <property type="match status" value="8"/>
</dbReference>
<dbReference type="Pfam" id="PF13193">
    <property type="entry name" value="AMP-binding_C"/>
    <property type="match status" value="3"/>
</dbReference>
<name>A0A3D0KHU0_9GAMM</name>
<dbReference type="CDD" id="cd17649">
    <property type="entry name" value="A_NRPS_PvdJ-like"/>
    <property type="match status" value="1"/>
</dbReference>
<dbReference type="Gene3D" id="2.30.38.10">
    <property type="entry name" value="Luciferase, Domain 3"/>
    <property type="match status" value="2"/>
</dbReference>
<dbReference type="GO" id="GO:0005829">
    <property type="term" value="C:cytosol"/>
    <property type="evidence" value="ECO:0007669"/>
    <property type="project" value="TreeGrafter"/>
</dbReference>
<dbReference type="CDD" id="cd19543">
    <property type="entry name" value="DCL_NRPS"/>
    <property type="match status" value="1"/>
</dbReference>
<dbReference type="SMART" id="SM00823">
    <property type="entry name" value="PKS_PP"/>
    <property type="match status" value="3"/>
</dbReference>
<proteinExistence type="inferred from homology"/>